<feature type="compositionally biased region" description="Polar residues" evidence="1">
    <location>
        <begin position="340"/>
        <end position="354"/>
    </location>
</feature>
<protein>
    <submittedName>
        <fullName evidence="2">Uncharacterized protein</fullName>
    </submittedName>
</protein>
<dbReference type="RefSeq" id="XP_060459645.1">
    <property type="nucleotide sequence ID" value="XM_060603341.1"/>
</dbReference>
<feature type="compositionally biased region" description="Low complexity" evidence="1">
    <location>
        <begin position="685"/>
        <end position="705"/>
    </location>
</feature>
<evidence type="ECO:0000313" key="3">
    <source>
        <dbReference type="Proteomes" id="UP001233271"/>
    </source>
</evidence>
<keyword evidence="3" id="KW-1185">Reference proteome</keyword>
<feature type="compositionally biased region" description="Polar residues" evidence="1">
    <location>
        <begin position="612"/>
        <end position="623"/>
    </location>
</feature>
<name>A0AA48QYK2_9TREE</name>
<feature type="compositionally biased region" description="Pro residues" evidence="1">
    <location>
        <begin position="250"/>
        <end position="267"/>
    </location>
</feature>
<feature type="region of interest" description="Disordered" evidence="1">
    <location>
        <begin position="244"/>
        <end position="379"/>
    </location>
</feature>
<feature type="region of interest" description="Disordered" evidence="1">
    <location>
        <begin position="787"/>
        <end position="824"/>
    </location>
</feature>
<gene>
    <name evidence="2" type="ORF">CcaverHIS019_0608390</name>
</gene>
<organism evidence="2 3">
    <name type="scientific">Cutaneotrichosporon cavernicola</name>
    <dbReference type="NCBI Taxonomy" id="279322"/>
    <lineage>
        <taxon>Eukaryota</taxon>
        <taxon>Fungi</taxon>
        <taxon>Dikarya</taxon>
        <taxon>Basidiomycota</taxon>
        <taxon>Agaricomycotina</taxon>
        <taxon>Tremellomycetes</taxon>
        <taxon>Trichosporonales</taxon>
        <taxon>Trichosporonaceae</taxon>
        <taxon>Cutaneotrichosporon</taxon>
    </lineage>
</organism>
<feature type="compositionally biased region" description="Basic and acidic residues" evidence="1">
    <location>
        <begin position="296"/>
        <end position="309"/>
    </location>
</feature>
<feature type="compositionally biased region" description="Low complexity" evidence="1">
    <location>
        <begin position="268"/>
        <end position="278"/>
    </location>
</feature>
<dbReference type="Proteomes" id="UP001233271">
    <property type="component" value="Chromosome 6"/>
</dbReference>
<dbReference type="EMBL" id="AP028217">
    <property type="protein sequence ID" value="BEI94380.1"/>
    <property type="molecule type" value="Genomic_DNA"/>
</dbReference>
<proteinExistence type="predicted"/>
<feature type="region of interest" description="Disordered" evidence="1">
    <location>
        <begin position="743"/>
        <end position="765"/>
    </location>
</feature>
<feature type="compositionally biased region" description="Basic and acidic residues" evidence="1">
    <location>
        <begin position="986"/>
        <end position="995"/>
    </location>
</feature>
<feature type="region of interest" description="Disordered" evidence="1">
    <location>
        <begin position="961"/>
        <end position="1023"/>
    </location>
</feature>
<evidence type="ECO:0000313" key="2">
    <source>
        <dbReference type="EMBL" id="BEI94380.1"/>
    </source>
</evidence>
<dbReference type="GeneID" id="85498250"/>
<evidence type="ECO:0000256" key="1">
    <source>
        <dbReference type="SAM" id="MobiDB-lite"/>
    </source>
</evidence>
<feature type="compositionally biased region" description="Polar residues" evidence="1">
    <location>
        <begin position="787"/>
        <end position="819"/>
    </location>
</feature>
<reference evidence="2" key="1">
    <citation type="journal article" date="2023" name="BMC Genomics">
        <title>Chromosome-level genome assemblies of Cutaneotrichosporon spp. (Trichosporonales, Basidiomycota) reveal imbalanced evolution between nucleotide sequences and chromosome synteny.</title>
        <authorList>
            <person name="Kobayashi Y."/>
            <person name="Kayamori A."/>
            <person name="Aoki K."/>
            <person name="Shiwa Y."/>
            <person name="Matsutani M."/>
            <person name="Fujita N."/>
            <person name="Sugita T."/>
            <person name="Iwasaki W."/>
            <person name="Tanaka N."/>
            <person name="Takashima M."/>
        </authorList>
    </citation>
    <scope>NUCLEOTIDE SEQUENCE</scope>
    <source>
        <strain evidence="2">HIS019</strain>
    </source>
</reference>
<feature type="region of interest" description="Disordered" evidence="1">
    <location>
        <begin position="586"/>
        <end position="718"/>
    </location>
</feature>
<feature type="compositionally biased region" description="Basic and acidic residues" evidence="1">
    <location>
        <begin position="965"/>
        <end position="974"/>
    </location>
</feature>
<sequence length="1042" mass="112373">MPPLLRHFASPPILPPVPELSFDILDGLSFEFDTVTTPPSPNDPTLPLHSPLPVKLMPSRLIPPPPPSSLADVPENLSDIEESNENRIDDQGRALSITLPYYFQQSPSLKRTASVLSSDTPLRSTAPLNIRKKMSTSPPVGLDPLRLLHRITLPDCPRSPTPEYRSVEPLHPVLASIVNGDLREGDLPDEIANEPGITAFVDQPPDNASTTSYIPQDDPFPNTPFQLPPGIECTCGNCESEIPPSLTQRPLPPVPETPKSIPSPRPSPRTGRSGHASPAGPPPAVRSPYLSLAVHECGHDHRGPTDHDQPPVSLKNEWDSQSARSRDTLDPPAALYTHMTRGTPSPQPSIASSGPPTRPPRPPRPPRPEGLGIATLGPLEHAPPAHLVHLQCLERPFPHYEKAYPASTKGSTHSRRPSELENAPLGALREAFAEGTKAFVTTLKKPRDEERRRSVYSHRRGAASDTWAPSEFDIPPPTTNAKAVSLLGHHDRRHDRRGSDADELQLQLAPRPFPGATSKAAALLGIGVAEPPPVRRFAKFSSPKATMNALHTIRRTQPTGWSGAGVGATMRRMSQYTLDMMEDDIDVDDDLEPPAPVASTPHQEEATITPGPGQSFTPVSTRLSVHGASPRAHGTHLDDHTPSPGGSGHPFAAVPATPQTRIRPESTSPSRLSVYSGSTSHLQYSPASVYSLPSTSSSSPSPGSSRAPTALQRKRTIKARPPPISVERVSPTRVLPVAEVPTPSTAMQPATPLTARPWTNGDDDPPRLKSHILAKYRLIEPPIAATESRNSTCTAMTEASGITRTESSGSLSGDTYTSRESYATSARESYAASARESYAASTREGYVPSHRSLRTATSTESFGSIASVLPSVHSRHSLARVDTTSLSMSMSATSLSRLDTMPIREDRSLTARLNRHVRNASTASSTTSAFSAVNSATATLRAAANATLSWGFGSRIAPGLTVPEHGMRPPEPREAQPPPWHNYNIRYDKDGREIPDLTPRPPAGPPVEESWFEPSTPISPVDGEVTKLHKVGTLVRHGWKRK</sequence>
<feature type="region of interest" description="Disordered" evidence="1">
    <location>
        <begin position="197"/>
        <end position="218"/>
    </location>
</feature>
<feature type="compositionally biased region" description="Pro residues" evidence="1">
    <location>
        <begin position="356"/>
        <end position="365"/>
    </location>
</feature>
<accession>A0AA48QYK2</accession>
<dbReference type="AlphaFoldDB" id="A0AA48QYK2"/>
<feature type="compositionally biased region" description="Polar residues" evidence="1">
    <location>
        <begin position="657"/>
        <end position="683"/>
    </location>
</feature>
<dbReference type="KEGG" id="ccac:CcaHIS019_0608390"/>